<dbReference type="Proteomes" id="UP000559404">
    <property type="component" value="Unassembled WGS sequence"/>
</dbReference>
<keyword evidence="5" id="KW-1185">Reference proteome</keyword>
<evidence type="ECO:0000313" key="5">
    <source>
        <dbReference type="Proteomes" id="UP000559404"/>
    </source>
</evidence>
<evidence type="ECO:0000259" key="3">
    <source>
        <dbReference type="SMART" id="SM00363"/>
    </source>
</evidence>
<keyword evidence="1" id="KW-0694">RNA-binding</keyword>
<feature type="compositionally biased region" description="Basic and acidic residues" evidence="2">
    <location>
        <begin position="80"/>
        <end position="94"/>
    </location>
</feature>
<name>A0A838XMV0_9HYPH</name>
<dbReference type="SMART" id="SM00363">
    <property type="entry name" value="S4"/>
    <property type="match status" value="1"/>
</dbReference>
<comment type="caution">
    <text evidence="4">The sequence shown here is derived from an EMBL/GenBank/DDBJ whole genome shotgun (WGS) entry which is preliminary data.</text>
</comment>
<sequence length="158" mass="16823">MSDDEGKPGTLPDAVQRIDKWLWYARVVKSRSLAQKLVSGGHVRLNRDKVSAPAKPVRPGDVLTIAVARRVLVLKVLAPGERRGPAPEARRLYEDLTPAPQGDPASGAAASPEGKAAGDVRPGARMAGPERRDPGSGRPTKRARRQMDRLRGGGLDGG</sequence>
<dbReference type="GO" id="GO:0003723">
    <property type="term" value="F:RNA binding"/>
    <property type="evidence" value="ECO:0007669"/>
    <property type="project" value="UniProtKB-KW"/>
</dbReference>
<evidence type="ECO:0000256" key="1">
    <source>
        <dbReference type="PROSITE-ProRule" id="PRU00182"/>
    </source>
</evidence>
<evidence type="ECO:0000313" key="4">
    <source>
        <dbReference type="EMBL" id="MBA4611462.1"/>
    </source>
</evidence>
<dbReference type="Gene3D" id="3.10.290.10">
    <property type="entry name" value="RNA-binding S4 domain"/>
    <property type="match status" value="1"/>
</dbReference>
<organism evidence="4 5">
    <name type="scientific">Stappia taiwanensis</name>
    <dbReference type="NCBI Taxonomy" id="992267"/>
    <lineage>
        <taxon>Bacteria</taxon>
        <taxon>Pseudomonadati</taxon>
        <taxon>Pseudomonadota</taxon>
        <taxon>Alphaproteobacteria</taxon>
        <taxon>Hyphomicrobiales</taxon>
        <taxon>Stappiaceae</taxon>
        <taxon>Stappia</taxon>
    </lineage>
</organism>
<reference evidence="4 5" key="1">
    <citation type="submission" date="2020-07" db="EMBL/GenBank/DDBJ databases">
        <authorList>
            <person name="Li M."/>
        </authorList>
    </citation>
    <scope>NUCLEOTIDE SEQUENCE [LARGE SCALE GENOMIC DNA]</scope>
    <source>
        <strain evidence="4 5">DSM 23284</strain>
    </source>
</reference>
<feature type="domain" description="RNA-binding S4" evidence="3">
    <location>
        <begin position="16"/>
        <end position="79"/>
    </location>
</feature>
<dbReference type="RefSeq" id="WP_181759657.1">
    <property type="nucleotide sequence ID" value="NZ_BMCR01000006.1"/>
</dbReference>
<proteinExistence type="predicted"/>
<feature type="region of interest" description="Disordered" evidence="2">
    <location>
        <begin position="79"/>
        <end position="158"/>
    </location>
</feature>
<dbReference type="EMBL" id="JACEON010000005">
    <property type="protein sequence ID" value="MBA4611462.1"/>
    <property type="molecule type" value="Genomic_DNA"/>
</dbReference>
<evidence type="ECO:0000256" key="2">
    <source>
        <dbReference type="SAM" id="MobiDB-lite"/>
    </source>
</evidence>
<gene>
    <name evidence="4" type="ORF">H1W37_07370</name>
</gene>
<dbReference type="Pfam" id="PF01479">
    <property type="entry name" value="S4"/>
    <property type="match status" value="1"/>
</dbReference>
<dbReference type="InterPro" id="IPR036986">
    <property type="entry name" value="S4_RNA-bd_sf"/>
</dbReference>
<dbReference type="PROSITE" id="PS50889">
    <property type="entry name" value="S4"/>
    <property type="match status" value="1"/>
</dbReference>
<dbReference type="CDD" id="cd00165">
    <property type="entry name" value="S4"/>
    <property type="match status" value="1"/>
</dbReference>
<protein>
    <submittedName>
        <fullName evidence="4">RNA-binding S4 domain-containing protein</fullName>
    </submittedName>
</protein>
<dbReference type="AlphaFoldDB" id="A0A838XMV0"/>
<reference evidence="4 5" key="2">
    <citation type="submission" date="2020-08" db="EMBL/GenBank/DDBJ databases">
        <title>Stappia taiwanensis sp. nov., isolated from a coastal thermal spring.</title>
        <authorList>
            <person name="Kampfer P."/>
        </authorList>
    </citation>
    <scope>NUCLEOTIDE SEQUENCE [LARGE SCALE GENOMIC DNA]</scope>
    <source>
        <strain evidence="4 5">DSM 23284</strain>
    </source>
</reference>
<dbReference type="InterPro" id="IPR002942">
    <property type="entry name" value="S4_RNA-bd"/>
</dbReference>
<dbReference type="SUPFAM" id="SSF55174">
    <property type="entry name" value="Alpha-L RNA-binding motif"/>
    <property type="match status" value="1"/>
</dbReference>
<accession>A0A838XMV0</accession>